<feature type="transmembrane region" description="Helical" evidence="7">
    <location>
        <begin position="295"/>
        <end position="325"/>
    </location>
</feature>
<comment type="subcellular location">
    <subcellularLocation>
        <location evidence="1">Membrane</location>
        <topology evidence="1">Multi-pass membrane protein</topology>
    </subcellularLocation>
</comment>
<dbReference type="RefSeq" id="WP_146513980.1">
    <property type="nucleotide sequence ID" value="NZ_SJPI01000001.1"/>
</dbReference>
<evidence type="ECO:0000313" key="9">
    <source>
        <dbReference type="Proteomes" id="UP000316598"/>
    </source>
</evidence>
<dbReference type="SUPFAM" id="SSF103473">
    <property type="entry name" value="MFS general substrate transporter"/>
    <property type="match status" value="1"/>
</dbReference>
<dbReference type="GO" id="GO:0055085">
    <property type="term" value="P:transmembrane transport"/>
    <property type="evidence" value="ECO:0007669"/>
    <property type="project" value="TreeGrafter"/>
</dbReference>
<keyword evidence="5 7" id="KW-0472">Membrane</keyword>
<keyword evidence="4 7" id="KW-1133">Transmembrane helix</keyword>
<dbReference type="Proteomes" id="UP000316598">
    <property type="component" value="Unassembled WGS sequence"/>
</dbReference>
<name>A0A5C5WVH5_9BACT</name>
<evidence type="ECO:0000313" key="8">
    <source>
        <dbReference type="EMBL" id="TWT53832.1"/>
    </source>
</evidence>
<dbReference type="PANTHER" id="PTHR21716:SF62">
    <property type="entry name" value="TRANSPORT PROTEIN YDBI-RELATED"/>
    <property type="match status" value="1"/>
</dbReference>
<evidence type="ECO:0008006" key="10">
    <source>
        <dbReference type="Google" id="ProtNLM"/>
    </source>
</evidence>
<evidence type="ECO:0000256" key="3">
    <source>
        <dbReference type="ARBA" id="ARBA00022692"/>
    </source>
</evidence>
<evidence type="ECO:0000256" key="5">
    <source>
        <dbReference type="ARBA" id="ARBA00023136"/>
    </source>
</evidence>
<evidence type="ECO:0000256" key="6">
    <source>
        <dbReference type="SAM" id="MobiDB-lite"/>
    </source>
</evidence>
<dbReference type="GO" id="GO:0016020">
    <property type="term" value="C:membrane"/>
    <property type="evidence" value="ECO:0007669"/>
    <property type="project" value="UniProtKB-SubCell"/>
</dbReference>
<protein>
    <recommendedName>
        <fullName evidence="10">Pheromone autoinducer 2 transporter</fullName>
    </recommendedName>
</protein>
<feature type="region of interest" description="Disordered" evidence="6">
    <location>
        <begin position="138"/>
        <end position="172"/>
    </location>
</feature>
<dbReference type="InterPro" id="IPR036259">
    <property type="entry name" value="MFS_trans_sf"/>
</dbReference>
<evidence type="ECO:0000256" key="1">
    <source>
        <dbReference type="ARBA" id="ARBA00004141"/>
    </source>
</evidence>
<organism evidence="8 9">
    <name type="scientific">Rubripirellula amarantea</name>
    <dbReference type="NCBI Taxonomy" id="2527999"/>
    <lineage>
        <taxon>Bacteria</taxon>
        <taxon>Pseudomonadati</taxon>
        <taxon>Planctomycetota</taxon>
        <taxon>Planctomycetia</taxon>
        <taxon>Pirellulales</taxon>
        <taxon>Pirellulaceae</taxon>
        <taxon>Rubripirellula</taxon>
    </lineage>
</organism>
<accession>A0A5C5WVH5</accession>
<dbReference type="OrthoDB" id="9793390at2"/>
<keyword evidence="3 7" id="KW-0812">Transmembrane</keyword>
<reference evidence="8 9" key="1">
    <citation type="submission" date="2019-02" db="EMBL/GenBank/DDBJ databases">
        <title>Deep-cultivation of Planctomycetes and their phenomic and genomic characterization uncovers novel biology.</title>
        <authorList>
            <person name="Wiegand S."/>
            <person name="Jogler M."/>
            <person name="Boedeker C."/>
            <person name="Pinto D."/>
            <person name="Vollmers J."/>
            <person name="Rivas-Marin E."/>
            <person name="Kohn T."/>
            <person name="Peeters S.H."/>
            <person name="Heuer A."/>
            <person name="Rast P."/>
            <person name="Oberbeckmann S."/>
            <person name="Bunk B."/>
            <person name="Jeske O."/>
            <person name="Meyerdierks A."/>
            <person name="Storesund J.E."/>
            <person name="Kallscheuer N."/>
            <person name="Luecker S."/>
            <person name="Lage O.M."/>
            <person name="Pohl T."/>
            <person name="Merkel B.J."/>
            <person name="Hornburger P."/>
            <person name="Mueller R.-W."/>
            <person name="Bruemmer F."/>
            <person name="Labrenz M."/>
            <person name="Spormann A.M."/>
            <person name="Op Den Camp H."/>
            <person name="Overmann J."/>
            <person name="Amann R."/>
            <person name="Jetten M.S.M."/>
            <person name="Mascher T."/>
            <person name="Medema M.H."/>
            <person name="Devos D.P."/>
            <person name="Kaster A.-K."/>
            <person name="Ovreas L."/>
            <person name="Rohde M."/>
            <person name="Galperin M.Y."/>
            <person name="Jogler C."/>
        </authorList>
    </citation>
    <scope>NUCLEOTIDE SEQUENCE [LARGE SCALE GENOMIC DNA]</scope>
    <source>
        <strain evidence="8 9">Pla22</strain>
    </source>
</reference>
<feature type="transmembrane region" description="Helical" evidence="7">
    <location>
        <begin position="69"/>
        <end position="89"/>
    </location>
</feature>
<evidence type="ECO:0000256" key="4">
    <source>
        <dbReference type="ARBA" id="ARBA00022989"/>
    </source>
</evidence>
<comment type="caution">
    <text evidence="8">The sequence shown here is derived from an EMBL/GenBank/DDBJ whole genome shotgun (WGS) entry which is preliminary data.</text>
</comment>
<dbReference type="Pfam" id="PF01594">
    <property type="entry name" value="AI-2E_transport"/>
    <property type="match status" value="1"/>
</dbReference>
<evidence type="ECO:0000256" key="2">
    <source>
        <dbReference type="ARBA" id="ARBA00009773"/>
    </source>
</evidence>
<dbReference type="InterPro" id="IPR002549">
    <property type="entry name" value="AI-2E-like"/>
</dbReference>
<dbReference type="PANTHER" id="PTHR21716">
    <property type="entry name" value="TRANSMEMBRANE PROTEIN"/>
    <property type="match status" value="1"/>
</dbReference>
<evidence type="ECO:0000256" key="7">
    <source>
        <dbReference type="SAM" id="Phobius"/>
    </source>
</evidence>
<comment type="similarity">
    <text evidence="2">Belongs to the autoinducer-2 exporter (AI-2E) (TC 2.A.86) family.</text>
</comment>
<feature type="transmembrane region" description="Helical" evidence="7">
    <location>
        <begin position="39"/>
        <end position="57"/>
    </location>
</feature>
<dbReference type="EMBL" id="SJPI01000001">
    <property type="protein sequence ID" value="TWT53832.1"/>
    <property type="molecule type" value="Genomic_DNA"/>
</dbReference>
<proteinExistence type="inferred from homology"/>
<dbReference type="AlphaFoldDB" id="A0A5C5WVH5"/>
<feature type="transmembrane region" description="Helical" evidence="7">
    <location>
        <begin position="13"/>
        <end position="32"/>
    </location>
</feature>
<sequence>MTKHSEDRLPVDLVRPIGLLLLIATLSSVFIIANEIIMILFLGILFGVFLTKLASWISTYSPVGYRGTLAVVVSALLIAIVLAHAFFFVQINSQIDEASDRIDEGMSELGTLISEYPTLRTTIAGTPFLSDALDIKQKRQGSNRSNNTDDQAENKNKEGTSDQNSSDQSGLQLESIPEPVKQVASTVGQIFKTTFGLIVNSLLIFFVGLFLSISPTTYRDGLVSLVPVPKRERYREVFDRTGDTLWRWLIGRFGSMLATGSGAFLLLLVLGVPMAATLGILTALLTFIPNIGAAVALFLAVMFALPQGTGTVGFVVGGYMGLQLFESYVVTPLIQQKAVSLPPALLISFQAIMGVLFGFIGAAVASPLLAAGKTMVEMLYIDDYLESPSTDHES</sequence>
<feature type="transmembrane region" description="Helical" evidence="7">
    <location>
        <begin position="195"/>
        <end position="213"/>
    </location>
</feature>
<keyword evidence="9" id="KW-1185">Reference proteome</keyword>
<feature type="transmembrane region" description="Helical" evidence="7">
    <location>
        <begin position="345"/>
        <end position="370"/>
    </location>
</feature>
<feature type="compositionally biased region" description="Polar residues" evidence="6">
    <location>
        <begin position="161"/>
        <end position="172"/>
    </location>
</feature>
<gene>
    <name evidence="8" type="ORF">Pla22_14660</name>
</gene>
<feature type="compositionally biased region" description="Polar residues" evidence="6">
    <location>
        <begin position="140"/>
        <end position="149"/>
    </location>
</feature>